<protein>
    <submittedName>
        <fullName evidence="4">Short-chain dehydrogenase/reductase SDR</fullName>
    </submittedName>
</protein>
<dbReference type="SMART" id="SM00822">
    <property type="entry name" value="PKS_KR"/>
    <property type="match status" value="1"/>
</dbReference>
<feature type="domain" description="Ketoreductase" evidence="3">
    <location>
        <begin position="14"/>
        <end position="193"/>
    </location>
</feature>
<keyword evidence="2" id="KW-0560">Oxidoreductase</keyword>
<keyword evidence="5" id="KW-1185">Reference proteome</keyword>
<proteinExistence type="inferred from homology"/>
<dbReference type="CDD" id="cd05233">
    <property type="entry name" value="SDR_c"/>
    <property type="match status" value="1"/>
</dbReference>
<dbReference type="PROSITE" id="PS00061">
    <property type="entry name" value="ADH_SHORT"/>
    <property type="match status" value="1"/>
</dbReference>
<reference evidence="4 5" key="1">
    <citation type="submission" date="2014-10" db="EMBL/GenBank/DDBJ databases">
        <title>Draft genome sequence of Novosphingobium subterraneum DSM 12447.</title>
        <authorList>
            <person name="Gan H.M."/>
            <person name="Gan H.Y."/>
            <person name="Savka M.A."/>
        </authorList>
    </citation>
    <scope>NUCLEOTIDE SEQUENCE [LARGE SCALE GENOMIC DNA]</scope>
    <source>
        <strain evidence="4 5">DSM 12447</strain>
    </source>
</reference>
<dbReference type="GO" id="GO:0016491">
    <property type="term" value="F:oxidoreductase activity"/>
    <property type="evidence" value="ECO:0007669"/>
    <property type="project" value="UniProtKB-KW"/>
</dbReference>
<evidence type="ECO:0000256" key="2">
    <source>
        <dbReference type="ARBA" id="ARBA00023002"/>
    </source>
</evidence>
<dbReference type="PRINTS" id="PR00080">
    <property type="entry name" value="SDRFAMILY"/>
</dbReference>
<evidence type="ECO:0000259" key="3">
    <source>
        <dbReference type="SMART" id="SM00822"/>
    </source>
</evidence>
<dbReference type="STRING" id="48936.NJ75_02335"/>
<dbReference type="InterPro" id="IPR002347">
    <property type="entry name" value="SDR_fam"/>
</dbReference>
<evidence type="ECO:0000313" key="5">
    <source>
        <dbReference type="Proteomes" id="UP000031338"/>
    </source>
</evidence>
<dbReference type="PRINTS" id="PR00081">
    <property type="entry name" value="GDHRDH"/>
</dbReference>
<dbReference type="InterPro" id="IPR057326">
    <property type="entry name" value="KR_dom"/>
</dbReference>
<dbReference type="PANTHER" id="PTHR43477">
    <property type="entry name" value="DIHYDROANTICAPSIN 7-DEHYDROGENASE"/>
    <property type="match status" value="1"/>
</dbReference>
<dbReference type="EMBL" id="JRVC01000010">
    <property type="protein sequence ID" value="KHS46074.1"/>
    <property type="molecule type" value="Genomic_DNA"/>
</dbReference>
<dbReference type="Gene3D" id="3.40.50.720">
    <property type="entry name" value="NAD(P)-binding Rossmann-like Domain"/>
    <property type="match status" value="1"/>
</dbReference>
<accession>A0A0B9A645</accession>
<dbReference type="Proteomes" id="UP000031338">
    <property type="component" value="Unassembled WGS sequence"/>
</dbReference>
<dbReference type="InterPro" id="IPR020904">
    <property type="entry name" value="Sc_DH/Rdtase_CS"/>
</dbReference>
<dbReference type="InterPro" id="IPR051122">
    <property type="entry name" value="SDR_DHRS6-like"/>
</dbReference>
<dbReference type="RefSeq" id="WP_039334559.1">
    <property type="nucleotide sequence ID" value="NZ_JRVC01000010.1"/>
</dbReference>
<dbReference type="PATRIC" id="fig|48936.3.peg.2347"/>
<dbReference type="AlphaFoldDB" id="A0A0B9A645"/>
<name>A0A0B9A645_9SPHN</name>
<evidence type="ECO:0000313" key="4">
    <source>
        <dbReference type="EMBL" id="KHS46074.1"/>
    </source>
</evidence>
<dbReference type="PANTHER" id="PTHR43477:SF1">
    <property type="entry name" value="DIHYDROANTICAPSIN 7-DEHYDROGENASE"/>
    <property type="match status" value="1"/>
</dbReference>
<comment type="caution">
    <text evidence="4">The sequence shown here is derived from an EMBL/GenBank/DDBJ whole genome shotgun (WGS) entry which is preliminary data.</text>
</comment>
<organism evidence="4 5">
    <name type="scientific">Novosphingobium subterraneum</name>
    <dbReference type="NCBI Taxonomy" id="48936"/>
    <lineage>
        <taxon>Bacteria</taxon>
        <taxon>Pseudomonadati</taxon>
        <taxon>Pseudomonadota</taxon>
        <taxon>Alphaproteobacteria</taxon>
        <taxon>Sphingomonadales</taxon>
        <taxon>Sphingomonadaceae</taxon>
        <taxon>Novosphingobium</taxon>
    </lineage>
</organism>
<gene>
    <name evidence="4" type="ORF">NJ75_02335</name>
</gene>
<dbReference type="Pfam" id="PF13561">
    <property type="entry name" value="adh_short_C2"/>
    <property type="match status" value="1"/>
</dbReference>
<dbReference type="InterPro" id="IPR036291">
    <property type="entry name" value="NAD(P)-bd_dom_sf"/>
</dbReference>
<comment type="similarity">
    <text evidence="1">Belongs to the short-chain dehydrogenases/reductases (SDR) family.</text>
</comment>
<sequence>MSVSDERLGTPGTGVVITGGASGIGLATAHALAEVGRPVALWDINAEGAQAAAADIAARYGVAAVGLAVDLRNPQAVAPAAIETRAALGSIGGIVHGAGTAVQTGIGGVTPENFDAGMALHVRAVIELVQAFRDDLKAHPGGAVVAISSINAWFGNGMIPIYTAAKGAVISLVRSMADELAHDGIRINALSPGMIDTPILGEMRDGMAQIYGPRIFPGRFGKPEEIATTIRFLLSDEASYITATEIVVDGGIRHSQRP</sequence>
<dbReference type="SUPFAM" id="SSF51735">
    <property type="entry name" value="NAD(P)-binding Rossmann-fold domains"/>
    <property type="match status" value="1"/>
</dbReference>
<evidence type="ECO:0000256" key="1">
    <source>
        <dbReference type="ARBA" id="ARBA00006484"/>
    </source>
</evidence>
<dbReference type="FunFam" id="3.40.50.720:FF:000084">
    <property type="entry name" value="Short-chain dehydrogenase reductase"/>
    <property type="match status" value="1"/>
</dbReference>